<dbReference type="Gene3D" id="1.25.40.10">
    <property type="entry name" value="Tetratricopeptide repeat domain"/>
    <property type="match status" value="3"/>
</dbReference>
<dbReference type="InParanoid" id="Q22KM0"/>
<proteinExistence type="predicted"/>
<protein>
    <submittedName>
        <fullName evidence="2">Tetratricopeptide repeat protein</fullName>
    </submittedName>
</protein>
<evidence type="ECO:0000313" key="3">
    <source>
        <dbReference type="Proteomes" id="UP000009168"/>
    </source>
</evidence>
<keyword evidence="1" id="KW-0802">TPR repeat</keyword>
<feature type="repeat" description="TPR" evidence="1">
    <location>
        <begin position="77"/>
        <end position="110"/>
    </location>
</feature>
<dbReference type="InterPro" id="IPR019734">
    <property type="entry name" value="TPR_rpt"/>
</dbReference>
<dbReference type="RefSeq" id="XP_001033442.2">
    <property type="nucleotide sequence ID" value="XM_001033442.2"/>
</dbReference>
<dbReference type="Proteomes" id="UP000009168">
    <property type="component" value="Unassembled WGS sequence"/>
</dbReference>
<keyword evidence="3" id="KW-1185">Reference proteome</keyword>
<dbReference type="EMBL" id="GG662498">
    <property type="protein sequence ID" value="EAR85779.2"/>
    <property type="molecule type" value="Genomic_DNA"/>
</dbReference>
<evidence type="ECO:0000313" key="2">
    <source>
        <dbReference type="EMBL" id="EAR85779.2"/>
    </source>
</evidence>
<name>Q22KM0_TETTS</name>
<accession>Q22KM0</accession>
<dbReference type="SUPFAM" id="SSF48452">
    <property type="entry name" value="TPR-like"/>
    <property type="match status" value="2"/>
</dbReference>
<dbReference type="InterPro" id="IPR011990">
    <property type="entry name" value="TPR-like_helical_dom_sf"/>
</dbReference>
<gene>
    <name evidence="2" type="ORF">TTHERM_00312610</name>
</gene>
<dbReference type="PROSITE" id="PS50005">
    <property type="entry name" value="TPR"/>
    <property type="match status" value="1"/>
</dbReference>
<sequence length="723" mass="85103">MEDSQDLKSRIKTYIEQDNFQEALNLSRTNSEKKGNEQFKYYVGFSHKLLGQLEEAINIFEDFEEEQFKNLDFKMKQELLFHMADIYYTKELFAKSAEYFNRLLELNENYGESQNKDIFSKCISSYLNTQNLLKAQKIGQGACKKYPDDANINLNYAKALIKLKKYQDSIKLLDQFIQRSQNAQAKLLLSDTYFRANMLKEAENINQQILSQHQEMKQEAIANLVKIKFSSFEFKEAFSYIQLGFSLNPNSPIYNYYYGMNLYLQGSIQQAIPQLEMAITLNDHQNHRFILSFLIAYIDKGYLTQDYDNFHISEAYLKSDDHTKQQKQINNNLKDNPLLQYVYALILRLNNQPKEFQQHWSQIFHINQSNQNQFTRHPSQDIYESLDQDSLNLLRLIQQIDFCNTVKAVNSKYEAEIESQKTLLLFQILKFISIPSARLQKQKQIELIQLIRNINKYQEICSEKYQSNQSIQDMPFSIQSQIFDQSIVLNNNNSNSNLSVQEQKQKKDKGIEEFQLKFLEITNNVINFANQFFKKGFKLNDKISNFNAQELIIIIILSTIELEDLKSMQNLTIDDLNLPSKVRRIMDLNSIGGGFLFSNLLQSALEDIEQKKIKSKLSKKELLKQELQSLNAYKLNEDLFVYKSSSEALAYEYAYKFFTTLLLENQAEIRYYSYITYYYQTISSQEQTDILKQIFNSVEQYSHKSMKESFIKIQSDKCLCNIF</sequence>
<dbReference type="KEGG" id="tet:TTHERM_00312610"/>
<dbReference type="AlphaFoldDB" id="Q22KM0"/>
<reference evidence="3" key="1">
    <citation type="journal article" date="2006" name="PLoS Biol.">
        <title>Macronuclear genome sequence of the ciliate Tetrahymena thermophila, a model eukaryote.</title>
        <authorList>
            <person name="Eisen J.A."/>
            <person name="Coyne R.S."/>
            <person name="Wu M."/>
            <person name="Wu D."/>
            <person name="Thiagarajan M."/>
            <person name="Wortman J.R."/>
            <person name="Badger J.H."/>
            <person name="Ren Q."/>
            <person name="Amedeo P."/>
            <person name="Jones K.M."/>
            <person name="Tallon L.J."/>
            <person name="Delcher A.L."/>
            <person name="Salzberg S.L."/>
            <person name="Silva J.C."/>
            <person name="Haas B.J."/>
            <person name="Majoros W.H."/>
            <person name="Farzad M."/>
            <person name="Carlton J.M."/>
            <person name="Smith R.K. Jr."/>
            <person name="Garg J."/>
            <person name="Pearlman R.E."/>
            <person name="Karrer K.M."/>
            <person name="Sun L."/>
            <person name="Manning G."/>
            <person name="Elde N.C."/>
            <person name="Turkewitz A.P."/>
            <person name="Asai D.J."/>
            <person name="Wilkes D.E."/>
            <person name="Wang Y."/>
            <person name="Cai H."/>
            <person name="Collins K."/>
            <person name="Stewart B.A."/>
            <person name="Lee S.R."/>
            <person name="Wilamowska K."/>
            <person name="Weinberg Z."/>
            <person name="Ruzzo W.L."/>
            <person name="Wloga D."/>
            <person name="Gaertig J."/>
            <person name="Frankel J."/>
            <person name="Tsao C.-C."/>
            <person name="Gorovsky M.A."/>
            <person name="Keeling P.J."/>
            <person name="Waller R.F."/>
            <person name="Patron N.J."/>
            <person name="Cherry J.M."/>
            <person name="Stover N.A."/>
            <person name="Krieger C.J."/>
            <person name="del Toro C."/>
            <person name="Ryder H.F."/>
            <person name="Williamson S.C."/>
            <person name="Barbeau R.A."/>
            <person name="Hamilton E.P."/>
            <person name="Orias E."/>
        </authorList>
    </citation>
    <scope>NUCLEOTIDE SEQUENCE [LARGE SCALE GENOMIC DNA]</scope>
    <source>
        <strain evidence="3">SB210</strain>
    </source>
</reference>
<evidence type="ECO:0000256" key="1">
    <source>
        <dbReference type="PROSITE-ProRule" id="PRU00339"/>
    </source>
</evidence>
<dbReference type="HOGENOM" id="CLU_387102_0_0_1"/>
<organism evidence="2 3">
    <name type="scientific">Tetrahymena thermophila (strain SB210)</name>
    <dbReference type="NCBI Taxonomy" id="312017"/>
    <lineage>
        <taxon>Eukaryota</taxon>
        <taxon>Sar</taxon>
        <taxon>Alveolata</taxon>
        <taxon>Ciliophora</taxon>
        <taxon>Intramacronucleata</taxon>
        <taxon>Oligohymenophorea</taxon>
        <taxon>Hymenostomatida</taxon>
        <taxon>Tetrahymenina</taxon>
        <taxon>Tetrahymenidae</taxon>
        <taxon>Tetrahymena</taxon>
    </lineage>
</organism>
<dbReference type="GeneID" id="7843000"/>